<dbReference type="EMBL" id="JAWDJX010000007">
    <property type="protein sequence ID" value="KAK3055934.1"/>
    <property type="molecule type" value="Genomic_DNA"/>
</dbReference>
<dbReference type="GO" id="GO:0019005">
    <property type="term" value="C:SCF ubiquitin ligase complex"/>
    <property type="evidence" value="ECO:0007669"/>
    <property type="project" value="TreeGrafter"/>
</dbReference>
<dbReference type="InterPro" id="IPR001810">
    <property type="entry name" value="F-box_dom"/>
</dbReference>
<dbReference type="PANTHER" id="PTHR12874:SF9">
    <property type="entry name" value="F-BOX ONLY PROTEIN 48"/>
    <property type="match status" value="1"/>
</dbReference>
<feature type="compositionally biased region" description="Basic and acidic residues" evidence="2">
    <location>
        <begin position="13"/>
        <end position="32"/>
    </location>
</feature>
<dbReference type="PANTHER" id="PTHR12874">
    <property type="entry name" value="F-BOX ONLY PROTEIN 48-RELATED"/>
    <property type="match status" value="1"/>
</dbReference>
<evidence type="ECO:0000256" key="1">
    <source>
        <dbReference type="ARBA" id="ARBA00022786"/>
    </source>
</evidence>
<keyword evidence="5" id="KW-1185">Reference proteome</keyword>
<organism evidence="4 5">
    <name type="scientific">Extremus antarcticus</name>
    <dbReference type="NCBI Taxonomy" id="702011"/>
    <lineage>
        <taxon>Eukaryota</taxon>
        <taxon>Fungi</taxon>
        <taxon>Dikarya</taxon>
        <taxon>Ascomycota</taxon>
        <taxon>Pezizomycotina</taxon>
        <taxon>Dothideomycetes</taxon>
        <taxon>Dothideomycetidae</taxon>
        <taxon>Mycosphaerellales</taxon>
        <taxon>Extremaceae</taxon>
        <taxon>Extremus</taxon>
    </lineage>
</organism>
<accession>A0AAJ0LUR8</accession>
<dbReference type="AlphaFoldDB" id="A0AAJ0LUR8"/>
<feature type="region of interest" description="Disordered" evidence="2">
    <location>
        <begin position="1"/>
        <end position="88"/>
    </location>
</feature>
<dbReference type="Gene3D" id="1.20.1280.50">
    <property type="match status" value="1"/>
</dbReference>
<evidence type="ECO:0000256" key="2">
    <source>
        <dbReference type="SAM" id="MobiDB-lite"/>
    </source>
</evidence>
<dbReference type="Proteomes" id="UP001271007">
    <property type="component" value="Unassembled WGS sequence"/>
</dbReference>
<evidence type="ECO:0000313" key="4">
    <source>
        <dbReference type="EMBL" id="KAK3055934.1"/>
    </source>
</evidence>
<dbReference type="InterPro" id="IPR036047">
    <property type="entry name" value="F-box-like_dom_sf"/>
</dbReference>
<feature type="compositionally biased region" description="Basic and acidic residues" evidence="2">
    <location>
        <begin position="61"/>
        <end position="86"/>
    </location>
</feature>
<gene>
    <name evidence="4" type="ORF">LTR09_003168</name>
</gene>
<dbReference type="InterPro" id="IPR045464">
    <property type="entry name" value="Hrt3/FBXO9_C"/>
</dbReference>
<evidence type="ECO:0000313" key="5">
    <source>
        <dbReference type="Proteomes" id="UP001271007"/>
    </source>
</evidence>
<keyword evidence="1" id="KW-0833">Ubl conjugation pathway</keyword>
<dbReference type="GO" id="GO:0005737">
    <property type="term" value="C:cytoplasm"/>
    <property type="evidence" value="ECO:0007669"/>
    <property type="project" value="TreeGrafter"/>
</dbReference>
<name>A0AAJ0LUR8_9PEZI</name>
<evidence type="ECO:0000259" key="3">
    <source>
        <dbReference type="PROSITE" id="PS50181"/>
    </source>
</evidence>
<feature type="domain" description="F-box" evidence="3">
    <location>
        <begin position="215"/>
        <end position="265"/>
    </location>
</feature>
<dbReference type="Pfam" id="PF19270">
    <property type="entry name" value="FBO_C"/>
    <property type="match status" value="1"/>
</dbReference>
<reference evidence="4" key="1">
    <citation type="submission" date="2023-04" db="EMBL/GenBank/DDBJ databases">
        <title>Black Yeasts Isolated from many extreme environments.</title>
        <authorList>
            <person name="Coleine C."/>
            <person name="Stajich J.E."/>
            <person name="Selbmann L."/>
        </authorList>
    </citation>
    <scope>NUCLEOTIDE SEQUENCE</scope>
    <source>
        <strain evidence="4">CCFEE 5312</strain>
    </source>
</reference>
<dbReference type="GO" id="GO:0031146">
    <property type="term" value="P:SCF-dependent proteasomal ubiquitin-dependent protein catabolic process"/>
    <property type="evidence" value="ECO:0007669"/>
    <property type="project" value="TreeGrafter"/>
</dbReference>
<dbReference type="PROSITE" id="PS50181">
    <property type="entry name" value="FBOX"/>
    <property type="match status" value="1"/>
</dbReference>
<proteinExistence type="predicted"/>
<protein>
    <recommendedName>
        <fullName evidence="3">F-box domain-containing protein</fullName>
    </recommendedName>
</protein>
<dbReference type="SUPFAM" id="SSF81383">
    <property type="entry name" value="F-box domain"/>
    <property type="match status" value="1"/>
</dbReference>
<sequence length="534" mass="59596">MNPSRTVPDAEAELQRFREQWRAEVAQNRRPEASSSSEASKPQTKPDVASLPPAPSAAAARKKDIQDLSEEIEPRTYHDLPDKQELLKLGVEGQSHERNPFQEPSTALEHYEHAVDKETQGNLGDSMRHYRKAFKLDDGVHEAYKKKHFPPSSFVKPKPMNPNPSAAAITVPGTGHHSLHGSGGLSPSLKQLVNDLAGLRIEPGPPATDASPQEPSPLGELPEEILTQILTSLALEDVASFARLALVCKRLAYLAFTEECVWKRVATGEENGFAAMLYDYVCDIEGFSLEANDSIAQFLRPDSDEDDEDEGVVTLPPTPAERRSEFAALTDQLLHTIYASSWRQMFRLRPRIRFNGCYISTVNYTRAGATATNTLMWGAPIHVITYFRYLRFFRNGTCISLLTTSEPADVVHHLTKENMHSHHHSGSMLPSAVMKDALRGRWRLTGPASSVLDPVTDEPETEGDVHVETEGVVPKYTYKLILTLAHAGKAARNNKLAWKWFGSWNRLTDDWGEFGLKNDRAFYWSRVKSYGVGL</sequence>
<dbReference type="Pfam" id="PF12937">
    <property type="entry name" value="F-box-like"/>
    <property type="match status" value="1"/>
</dbReference>
<comment type="caution">
    <text evidence="4">The sequence shown here is derived from an EMBL/GenBank/DDBJ whole genome shotgun (WGS) entry which is preliminary data.</text>
</comment>